<dbReference type="PANTHER" id="PTHR24115:SF1000">
    <property type="entry name" value="KINESIN-LIKE PROTEIN KIF22"/>
    <property type="match status" value="1"/>
</dbReference>
<dbReference type="GO" id="GO:0008574">
    <property type="term" value="F:plus-end-directed microtubule motor activity"/>
    <property type="evidence" value="ECO:0007669"/>
    <property type="project" value="TreeGrafter"/>
</dbReference>
<dbReference type="PRINTS" id="PR00380">
    <property type="entry name" value="KINESINHEAVY"/>
</dbReference>
<dbReference type="SMART" id="SM00129">
    <property type="entry name" value="KISc"/>
    <property type="match status" value="1"/>
</dbReference>
<dbReference type="InterPro" id="IPR019821">
    <property type="entry name" value="Kinesin_motor_CS"/>
</dbReference>
<evidence type="ECO:0000256" key="2">
    <source>
        <dbReference type="ARBA" id="ARBA00022840"/>
    </source>
</evidence>
<dbReference type="GO" id="GO:0005871">
    <property type="term" value="C:kinesin complex"/>
    <property type="evidence" value="ECO:0007669"/>
    <property type="project" value="TreeGrafter"/>
</dbReference>
<name>A0A0F9WAA3_9MICR</name>
<evidence type="ECO:0000259" key="5">
    <source>
        <dbReference type="PROSITE" id="PS50067"/>
    </source>
</evidence>
<dbReference type="GO" id="GO:0005524">
    <property type="term" value="F:ATP binding"/>
    <property type="evidence" value="ECO:0007669"/>
    <property type="project" value="UniProtKB-UniRule"/>
</dbReference>
<dbReference type="VEuPathDB" id="MicrosporidiaDB:G9O61_00g002670"/>
<keyword evidence="1 3" id="KW-0547">Nucleotide-binding</keyword>
<keyword evidence="7" id="KW-1185">Reference proteome</keyword>
<dbReference type="EMBL" id="JPQZ01000061">
    <property type="protein sequence ID" value="KKO74541.1"/>
    <property type="molecule type" value="Genomic_DNA"/>
</dbReference>
<keyword evidence="6" id="KW-0238">DNA-binding</keyword>
<gene>
    <name evidence="6" type="ORF">AAJ76_610005939</name>
</gene>
<evidence type="ECO:0000256" key="4">
    <source>
        <dbReference type="RuleBase" id="RU000394"/>
    </source>
</evidence>
<evidence type="ECO:0000256" key="1">
    <source>
        <dbReference type="ARBA" id="ARBA00022741"/>
    </source>
</evidence>
<dbReference type="GeneID" id="36321104"/>
<keyword evidence="4" id="KW-0493">Microtubule</keyword>
<sequence>MSLHQIPIKSFIRIRSKGKSFMHTTNTIKIISEHNKEAEYVFDKIFSSSTTQQILFKNMIDLINKFREGFNCTIFCYGNTGAGKTHTMVGTETDPGLVFNIVKYLLEYDQINISFIEIYNEKIFDLFEPKELFLREFENKIVISSLKTFSIKSFEEFKKVFSAGNINRKTAETNLNKTSSRSHSILQISLNGAKLYLIDLAGSENNKKTGNKGLRMTESSNINKSLFVLGNVVNAILNKNIRIPYRDSKLTRLLQDSLGGSSLCYIIANIIDEWGFLDETISTLKFAAKSRKIVNIGSAMTSIVKHSSFKPNKRLTNNLALTDKTNTPKKKKKKEDSTFILKSSMYDKSEILLTPNTQEKSYKAFLKRAQDYENEGNYKKALDDYKTLKKIRDNEDIQKKIDQINIKLKNKKGAKSKITKRDVLDILNSGNFIQIKKLSGVGDKRAQSIVDFINGGNFFETLEDLKLLFSDKIISSILTSIDV</sequence>
<accession>A0A0F9WAA3</accession>
<comment type="similarity">
    <text evidence="3 4">Belongs to the TRAFAC class myosin-kinesin ATPase superfamily. Kinesin family.</text>
</comment>
<dbReference type="InterPro" id="IPR001752">
    <property type="entry name" value="Kinesin_motor_dom"/>
</dbReference>
<proteinExistence type="inferred from homology"/>
<dbReference type="VEuPathDB" id="MicrosporidiaDB:NCER_101027"/>
<dbReference type="InterPro" id="IPR010994">
    <property type="entry name" value="RuvA_2-like"/>
</dbReference>
<dbReference type="OrthoDB" id="3176171at2759"/>
<dbReference type="Proteomes" id="UP000034350">
    <property type="component" value="Unassembled WGS sequence"/>
</dbReference>
<dbReference type="GO" id="GO:0005874">
    <property type="term" value="C:microtubule"/>
    <property type="evidence" value="ECO:0007669"/>
    <property type="project" value="UniProtKB-KW"/>
</dbReference>
<dbReference type="GO" id="GO:0008017">
    <property type="term" value="F:microtubule binding"/>
    <property type="evidence" value="ECO:0007669"/>
    <property type="project" value="InterPro"/>
</dbReference>
<dbReference type="PANTHER" id="PTHR24115">
    <property type="entry name" value="KINESIN-RELATED"/>
    <property type="match status" value="1"/>
</dbReference>
<dbReference type="InterPro" id="IPR027417">
    <property type="entry name" value="P-loop_NTPase"/>
</dbReference>
<dbReference type="AlphaFoldDB" id="A0A0F9WAA3"/>
<evidence type="ECO:0000256" key="3">
    <source>
        <dbReference type="PROSITE-ProRule" id="PRU00283"/>
    </source>
</evidence>
<evidence type="ECO:0000313" key="6">
    <source>
        <dbReference type="EMBL" id="KKO74541.1"/>
    </source>
</evidence>
<feature type="binding site" evidence="3">
    <location>
        <begin position="78"/>
        <end position="85"/>
    </location>
    <ligand>
        <name>ATP</name>
        <dbReference type="ChEBI" id="CHEBI:30616"/>
    </ligand>
</feature>
<keyword evidence="2 3" id="KW-0067">ATP-binding</keyword>
<dbReference type="SUPFAM" id="SSF47781">
    <property type="entry name" value="RuvA domain 2-like"/>
    <property type="match status" value="1"/>
</dbReference>
<keyword evidence="3 4" id="KW-0505">Motor protein</keyword>
<dbReference type="OMA" id="SHTIMEM"/>
<dbReference type="RefSeq" id="XP_024330283.1">
    <property type="nucleotide sequence ID" value="XM_024476153.1"/>
</dbReference>
<dbReference type="PROSITE" id="PS00411">
    <property type="entry name" value="KINESIN_MOTOR_1"/>
    <property type="match status" value="1"/>
</dbReference>
<dbReference type="GO" id="GO:0007018">
    <property type="term" value="P:microtubule-based movement"/>
    <property type="evidence" value="ECO:0007669"/>
    <property type="project" value="InterPro"/>
</dbReference>
<dbReference type="Pfam" id="PF00225">
    <property type="entry name" value="Kinesin"/>
    <property type="match status" value="1"/>
</dbReference>
<dbReference type="PROSITE" id="PS50067">
    <property type="entry name" value="KINESIN_MOTOR_2"/>
    <property type="match status" value="1"/>
</dbReference>
<protein>
    <recommendedName>
        <fullName evidence="4">Kinesin-like protein</fullName>
    </recommendedName>
</protein>
<dbReference type="Gene3D" id="1.10.150.280">
    <property type="entry name" value="AF1531-like domain"/>
    <property type="match status" value="1"/>
</dbReference>
<dbReference type="VEuPathDB" id="MicrosporidiaDB:AAJ76_610005939"/>
<reference evidence="6 7" key="1">
    <citation type="journal article" date="2015" name="Environ. Microbiol.">
        <title>Genome analyses suggest the presence of polyploidy and recent human-driven expansions in eight global populations of the honeybee pathogen Nosema ceranae.</title>
        <authorList>
            <person name="Pelin A."/>
            <person name="Selman M."/>
            <person name="Aris-Brosou S."/>
            <person name="Farinelli L."/>
            <person name="Corradi N."/>
        </authorList>
    </citation>
    <scope>NUCLEOTIDE SEQUENCE [LARGE SCALE GENOMIC DNA]</scope>
    <source>
        <strain evidence="6 7">PA08 1199</strain>
    </source>
</reference>
<dbReference type="InterPro" id="IPR036961">
    <property type="entry name" value="Kinesin_motor_dom_sf"/>
</dbReference>
<dbReference type="SUPFAM" id="SSF52540">
    <property type="entry name" value="P-loop containing nucleoside triphosphate hydrolases"/>
    <property type="match status" value="1"/>
</dbReference>
<evidence type="ECO:0000313" key="7">
    <source>
        <dbReference type="Proteomes" id="UP000034350"/>
    </source>
</evidence>
<dbReference type="GO" id="GO:0003677">
    <property type="term" value="F:DNA binding"/>
    <property type="evidence" value="ECO:0007669"/>
    <property type="project" value="UniProtKB-KW"/>
</dbReference>
<feature type="domain" description="Kinesin motor" evidence="5">
    <location>
        <begin position="7"/>
        <end position="293"/>
    </location>
</feature>
<comment type="caution">
    <text evidence="6">The sequence shown here is derived from an EMBL/GenBank/DDBJ whole genome shotgun (WGS) entry which is preliminary data.</text>
</comment>
<dbReference type="GO" id="GO:0016887">
    <property type="term" value="F:ATP hydrolysis activity"/>
    <property type="evidence" value="ECO:0007669"/>
    <property type="project" value="TreeGrafter"/>
</dbReference>
<dbReference type="InterPro" id="IPR027640">
    <property type="entry name" value="Kinesin-like_fam"/>
</dbReference>
<organism evidence="6 7">
    <name type="scientific">Vairimorpha ceranae</name>
    <dbReference type="NCBI Taxonomy" id="40302"/>
    <lineage>
        <taxon>Eukaryota</taxon>
        <taxon>Fungi</taxon>
        <taxon>Fungi incertae sedis</taxon>
        <taxon>Microsporidia</taxon>
        <taxon>Nosematidae</taxon>
        <taxon>Vairimorpha</taxon>
    </lineage>
</organism>
<dbReference type="Gene3D" id="3.40.850.10">
    <property type="entry name" value="Kinesin motor domain"/>
    <property type="match status" value="1"/>
</dbReference>